<feature type="transmembrane region" description="Helical" evidence="1">
    <location>
        <begin position="13"/>
        <end position="33"/>
    </location>
</feature>
<organism evidence="2 3">
    <name type="scientific">Chitiniphilus purpureus</name>
    <dbReference type="NCBI Taxonomy" id="2981137"/>
    <lineage>
        <taxon>Bacteria</taxon>
        <taxon>Pseudomonadati</taxon>
        <taxon>Pseudomonadota</taxon>
        <taxon>Betaproteobacteria</taxon>
        <taxon>Neisseriales</taxon>
        <taxon>Chitinibacteraceae</taxon>
        <taxon>Chitiniphilus</taxon>
    </lineage>
</organism>
<keyword evidence="3" id="KW-1185">Reference proteome</keyword>
<gene>
    <name evidence="2" type="ORF">N8I74_15070</name>
</gene>
<feature type="transmembrane region" description="Helical" evidence="1">
    <location>
        <begin position="149"/>
        <end position="168"/>
    </location>
</feature>
<evidence type="ECO:0000313" key="3">
    <source>
        <dbReference type="Proteomes" id="UP001061302"/>
    </source>
</evidence>
<feature type="transmembrane region" description="Helical" evidence="1">
    <location>
        <begin position="175"/>
        <end position="195"/>
    </location>
</feature>
<proteinExistence type="predicted"/>
<sequence length="501" mass="55671">MNNPVSQPYLREVFFKVLVVFGLCLFSILAGLAAVTNSVLIIGPVVGLAFSVFLFIRPDLAIHFVFFSGLYVVGLLPLVMPGSDKLSWVLAIISFAVGGWGLLQSAGRKHGYFIPWYIYLLVAFLIHSLMASLINFSNPLQVVAGFKRLFQFWGLIPAALALGFSSVLVGKWRRIFFYGALIQLPICLFQLLYVVPRVPIARDIIPIDVIGGTFGSSFSGSGASGDMAMYQVIVWGFILALWKEKLWSLKKAALISALVLAPLFVGEVKVVVVYIPLMLFTLFWDDLIRNPGRFISILILTFLVVGCAGYIYFSFIAKSQFLEEVENIYGYNFGDRGYGRLALNRTTVLTFWWKEHGLHNILQMFMGHGLGSSNLASGGIVGGEVARQYPLLIGLGLGLTNAASMLWDVGLLGFSVFLLFLIVIWWDQGRLLKKTSDSWLRSQIAPMRGVTVILIVSLFYKSSFTSIAGFQVLFVAYVIYHIYLCTSVRDYLPVQGQKYAV</sequence>
<keyword evidence="1" id="KW-0812">Transmembrane</keyword>
<feature type="transmembrane region" description="Helical" evidence="1">
    <location>
        <begin position="39"/>
        <end position="56"/>
    </location>
</feature>
<feature type="transmembrane region" description="Helical" evidence="1">
    <location>
        <begin position="61"/>
        <end position="80"/>
    </location>
</feature>
<evidence type="ECO:0008006" key="4">
    <source>
        <dbReference type="Google" id="ProtNLM"/>
    </source>
</evidence>
<accession>A0ABY6DNE4</accession>
<dbReference type="EMBL" id="CP106753">
    <property type="protein sequence ID" value="UXY14631.1"/>
    <property type="molecule type" value="Genomic_DNA"/>
</dbReference>
<evidence type="ECO:0000256" key="1">
    <source>
        <dbReference type="SAM" id="Phobius"/>
    </source>
</evidence>
<feature type="transmembrane region" description="Helical" evidence="1">
    <location>
        <begin position="254"/>
        <end position="282"/>
    </location>
</feature>
<keyword evidence="1" id="KW-1133">Transmembrane helix</keyword>
<protein>
    <recommendedName>
        <fullName evidence="4">O-antigen ligase family protein</fullName>
    </recommendedName>
</protein>
<dbReference type="Proteomes" id="UP001061302">
    <property type="component" value="Chromosome"/>
</dbReference>
<feature type="transmembrane region" description="Helical" evidence="1">
    <location>
        <begin position="116"/>
        <end position="137"/>
    </location>
</feature>
<name>A0ABY6DNE4_9NEIS</name>
<keyword evidence="1" id="KW-0472">Membrane</keyword>
<feature type="transmembrane region" description="Helical" evidence="1">
    <location>
        <begin position="227"/>
        <end position="242"/>
    </location>
</feature>
<reference evidence="2" key="1">
    <citation type="submission" date="2022-10" db="EMBL/GenBank/DDBJ databases">
        <title>Chitiniphilus purpureus sp. nov., a novel chitin-degrading bacterium isolated from crawfish pond sediment.</title>
        <authorList>
            <person name="Li K."/>
        </authorList>
    </citation>
    <scope>NUCLEOTIDE SEQUENCE</scope>
    <source>
        <strain evidence="2">CD1</strain>
    </source>
</reference>
<feature type="transmembrane region" description="Helical" evidence="1">
    <location>
        <begin position="294"/>
        <end position="313"/>
    </location>
</feature>
<feature type="transmembrane region" description="Helical" evidence="1">
    <location>
        <begin position="405"/>
        <end position="426"/>
    </location>
</feature>
<feature type="transmembrane region" description="Helical" evidence="1">
    <location>
        <begin position="467"/>
        <end position="484"/>
    </location>
</feature>
<dbReference type="RefSeq" id="WP_263123933.1">
    <property type="nucleotide sequence ID" value="NZ_CP106753.1"/>
</dbReference>
<evidence type="ECO:0000313" key="2">
    <source>
        <dbReference type="EMBL" id="UXY14631.1"/>
    </source>
</evidence>
<feature type="transmembrane region" description="Helical" evidence="1">
    <location>
        <begin position="86"/>
        <end position="104"/>
    </location>
</feature>